<protein>
    <recommendedName>
        <fullName evidence="9">Core-2/I-branching beta-1,6-N-acetylglucosaminyltransferase family protein</fullName>
    </recommendedName>
</protein>
<dbReference type="GO" id="GO:0016020">
    <property type="term" value="C:membrane"/>
    <property type="evidence" value="ECO:0007669"/>
    <property type="project" value="UniProtKB-SubCell"/>
</dbReference>
<dbReference type="GO" id="GO:0016757">
    <property type="term" value="F:glycosyltransferase activity"/>
    <property type="evidence" value="ECO:0007669"/>
    <property type="project" value="UniProtKB-KW"/>
</dbReference>
<reference evidence="7 8" key="1">
    <citation type="submission" date="2024-01" db="EMBL/GenBank/DDBJ databases">
        <title>Genome assemblies of Stephania.</title>
        <authorList>
            <person name="Yang L."/>
        </authorList>
    </citation>
    <scope>NUCLEOTIDE SEQUENCE [LARGE SCALE GENOMIC DNA]</scope>
    <source>
        <strain evidence="7">QJT</strain>
        <tissue evidence="7">Leaf</tissue>
    </source>
</reference>
<sequence length="400" mass="46680">MKHSNRNRSDEEDNARLVYTISKEWPFRLVKVVTFLVIFAAGLVFGLAASSHVRYFTSTSELFFPTYRNPPIQRKNSYVTGETNCGKGDCLDFWTFVKPNQLNHSMTDEQLFWRASMLPRQSKYPFKRVSKVAFMFLTRGPLPLLPLWDRFFKGHEKLFSVYVHTLPSYKLDVAQDSAFYGRQIPSQEVWWGSPTLTDGERRLLANALLDFSNERFVLLSESCIPIYDFKTVYKYLIESAESFVDSYDDPSRYGRGRYSRSMLPDVRLYQWRKGSQWFEMSRFLAVNIISDTKYYTLFRKYCRPSCYPDEHYIPTYLNMFFGSLNSNRSVTWVDWSRGGPHPATFGGEDITEGFIEAIRNNGTECSYNSRQTSMCYLFARKFAPSALEPLLNLTSSLLKF</sequence>
<evidence type="ECO:0000313" key="7">
    <source>
        <dbReference type="EMBL" id="KAK9110838.1"/>
    </source>
</evidence>
<evidence type="ECO:0000256" key="2">
    <source>
        <dbReference type="ARBA" id="ARBA00022676"/>
    </source>
</evidence>
<organism evidence="7 8">
    <name type="scientific">Stephania japonica</name>
    <dbReference type="NCBI Taxonomy" id="461633"/>
    <lineage>
        <taxon>Eukaryota</taxon>
        <taxon>Viridiplantae</taxon>
        <taxon>Streptophyta</taxon>
        <taxon>Embryophyta</taxon>
        <taxon>Tracheophyta</taxon>
        <taxon>Spermatophyta</taxon>
        <taxon>Magnoliopsida</taxon>
        <taxon>Ranunculales</taxon>
        <taxon>Menispermaceae</taxon>
        <taxon>Menispermoideae</taxon>
        <taxon>Cissampelideae</taxon>
        <taxon>Stephania</taxon>
    </lineage>
</organism>
<comment type="subcellular location">
    <subcellularLocation>
        <location evidence="1">Membrane</location>
        <topology evidence="1">Single-pass type II membrane protein</topology>
    </subcellularLocation>
</comment>
<evidence type="ECO:0000256" key="5">
    <source>
        <dbReference type="ARBA" id="ARBA00023180"/>
    </source>
</evidence>
<evidence type="ECO:0000256" key="4">
    <source>
        <dbReference type="ARBA" id="ARBA00023136"/>
    </source>
</evidence>
<dbReference type="InterPro" id="IPR044174">
    <property type="entry name" value="BC10-like"/>
</dbReference>
<proteinExistence type="predicted"/>
<keyword evidence="3" id="KW-0808">Transferase</keyword>
<evidence type="ECO:0000256" key="6">
    <source>
        <dbReference type="SAM" id="Phobius"/>
    </source>
</evidence>
<keyword evidence="6" id="KW-1133">Transmembrane helix</keyword>
<dbReference type="AlphaFoldDB" id="A0AAP0I937"/>
<comment type="caution">
    <text evidence="7">The sequence shown here is derived from an EMBL/GenBank/DDBJ whole genome shotgun (WGS) entry which is preliminary data.</text>
</comment>
<keyword evidence="6" id="KW-0812">Transmembrane</keyword>
<evidence type="ECO:0000256" key="1">
    <source>
        <dbReference type="ARBA" id="ARBA00004606"/>
    </source>
</evidence>
<dbReference type="EMBL" id="JBBNAE010000007">
    <property type="protein sequence ID" value="KAK9110838.1"/>
    <property type="molecule type" value="Genomic_DNA"/>
</dbReference>
<keyword evidence="4 6" id="KW-0472">Membrane</keyword>
<gene>
    <name evidence="7" type="ORF">Sjap_018898</name>
</gene>
<name>A0AAP0I937_9MAGN</name>
<dbReference type="Proteomes" id="UP001417504">
    <property type="component" value="Unassembled WGS sequence"/>
</dbReference>
<keyword evidence="5" id="KW-0325">Glycoprotein</keyword>
<dbReference type="InterPro" id="IPR003406">
    <property type="entry name" value="Glyco_trans_14"/>
</dbReference>
<accession>A0AAP0I937</accession>
<dbReference type="PANTHER" id="PTHR31042">
    <property type="entry name" value="CORE-2/I-BRANCHING BETA-1,6-N-ACETYLGLUCOSAMINYLTRANSFERASE FAMILY PROTEIN-RELATED"/>
    <property type="match status" value="1"/>
</dbReference>
<evidence type="ECO:0000256" key="3">
    <source>
        <dbReference type="ARBA" id="ARBA00022679"/>
    </source>
</evidence>
<feature type="transmembrane region" description="Helical" evidence="6">
    <location>
        <begin position="29"/>
        <end position="49"/>
    </location>
</feature>
<dbReference type="Pfam" id="PF02485">
    <property type="entry name" value="Branch"/>
    <property type="match status" value="1"/>
</dbReference>
<evidence type="ECO:0000313" key="8">
    <source>
        <dbReference type="Proteomes" id="UP001417504"/>
    </source>
</evidence>
<evidence type="ECO:0008006" key="9">
    <source>
        <dbReference type="Google" id="ProtNLM"/>
    </source>
</evidence>
<keyword evidence="8" id="KW-1185">Reference proteome</keyword>
<keyword evidence="2" id="KW-0328">Glycosyltransferase</keyword>
<dbReference type="PANTHER" id="PTHR31042:SF3">
    <property type="entry name" value="OS08G0110400 PROTEIN"/>
    <property type="match status" value="1"/>
</dbReference>